<evidence type="ECO:0000256" key="7">
    <source>
        <dbReference type="ARBA" id="ARBA00049663"/>
    </source>
</evidence>
<evidence type="ECO:0000256" key="8">
    <source>
        <dbReference type="SAM" id="Phobius"/>
    </source>
</evidence>
<keyword evidence="4 8" id="KW-0812">Transmembrane</keyword>
<accession>A0A0R2KD35</accession>
<dbReference type="InterPro" id="IPR003474">
    <property type="entry name" value="Glcn_transporter"/>
</dbReference>
<comment type="caution">
    <text evidence="9">The sequence shown here is derived from an EMBL/GenBank/DDBJ whole genome shotgun (WGS) entry which is preliminary data.</text>
</comment>
<gene>
    <name evidence="9" type="ORF">IV43_GL001403</name>
</gene>
<evidence type="ECO:0000256" key="5">
    <source>
        <dbReference type="ARBA" id="ARBA00022989"/>
    </source>
</evidence>
<keyword evidence="2" id="KW-0813">Transport</keyword>
<feature type="transmembrane region" description="Helical" evidence="8">
    <location>
        <begin position="96"/>
        <end position="129"/>
    </location>
</feature>
<keyword evidence="5 8" id="KW-1133">Transmembrane helix</keyword>
<dbReference type="RefSeq" id="WP_010495887.1">
    <property type="nucleotide sequence ID" value="NZ_JQBK01000004.1"/>
</dbReference>
<dbReference type="PANTHER" id="PTHR30354">
    <property type="entry name" value="GNT FAMILY GLUCONATE TRANSPORTER"/>
    <property type="match status" value="1"/>
</dbReference>
<dbReference type="Proteomes" id="UP000051491">
    <property type="component" value="Unassembled WGS sequence"/>
</dbReference>
<reference evidence="9 10" key="1">
    <citation type="journal article" date="2015" name="Genome Announc.">
        <title>Expanding the biotechnology potential of lactobacilli through comparative genomics of 213 strains and associated genera.</title>
        <authorList>
            <person name="Sun Z."/>
            <person name="Harris H.M."/>
            <person name="McCann A."/>
            <person name="Guo C."/>
            <person name="Argimon S."/>
            <person name="Zhang W."/>
            <person name="Yang X."/>
            <person name="Jeffery I.B."/>
            <person name="Cooney J.C."/>
            <person name="Kagawa T.F."/>
            <person name="Liu W."/>
            <person name="Song Y."/>
            <person name="Salvetti E."/>
            <person name="Wrobel A."/>
            <person name="Rasinkangas P."/>
            <person name="Parkhill J."/>
            <person name="Rea M.C."/>
            <person name="O'Sullivan O."/>
            <person name="Ritari J."/>
            <person name="Douillard F.P."/>
            <person name="Paul Ross R."/>
            <person name="Yang R."/>
            <person name="Briner A.E."/>
            <person name="Felis G.E."/>
            <person name="de Vos W.M."/>
            <person name="Barrangou R."/>
            <person name="Klaenhammer T.R."/>
            <person name="Caufield P.W."/>
            <person name="Cui Y."/>
            <person name="Zhang H."/>
            <person name="O'Toole P.W."/>
        </authorList>
    </citation>
    <scope>NUCLEOTIDE SEQUENCE [LARGE SCALE GENOMIC DNA]</scope>
    <source>
        <strain evidence="9 10">DSM 15353</strain>
    </source>
</reference>
<evidence type="ECO:0000256" key="3">
    <source>
        <dbReference type="ARBA" id="ARBA00022475"/>
    </source>
</evidence>
<dbReference type="GO" id="GO:0005886">
    <property type="term" value="C:plasma membrane"/>
    <property type="evidence" value="ECO:0007669"/>
    <property type="project" value="UniProtKB-SubCell"/>
</dbReference>
<dbReference type="AlphaFoldDB" id="A0A0R2KD35"/>
<dbReference type="GO" id="GO:0015128">
    <property type="term" value="F:gluconate transmembrane transporter activity"/>
    <property type="evidence" value="ECO:0007669"/>
    <property type="project" value="InterPro"/>
</dbReference>
<feature type="transmembrane region" description="Helical" evidence="8">
    <location>
        <begin position="228"/>
        <end position="251"/>
    </location>
</feature>
<organism evidence="9 10">
    <name type="scientific">Ligilactobacillus acidipiscis</name>
    <dbReference type="NCBI Taxonomy" id="89059"/>
    <lineage>
        <taxon>Bacteria</taxon>
        <taxon>Bacillati</taxon>
        <taxon>Bacillota</taxon>
        <taxon>Bacilli</taxon>
        <taxon>Lactobacillales</taxon>
        <taxon>Lactobacillaceae</taxon>
        <taxon>Ligilactobacillus</taxon>
    </lineage>
</organism>
<feature type="transmembrane region" description="Helical" evidence="8">
    <location>
        <begin position="29"/>
        <end position="46"/>
    </location>
</feature>
<evidence type="ECO:0000313" key="10">
    <source>
        <dbReference type="Proteomes" id="UP000051491"/>
    </source>
</evidence>
<dbReference type="NCBIfam" id="TIGR00791">
    <property type="entry name" value="gntP"/>
    <property type="match status" value="1"/>
</dbReference>
<evidence type="ECO:0000256" key="2">
    <source>
        <dbReference type="ARBA" id="ARBA00022448"/>
    </source>
</evidence>
<comment type="similarity">
    <text evidence="7">Belongs to the GntP permease family.</text>
</comment>
<feature type="transmembrane region" description="Helical" evidence="8">
    <location>
        <begin position="263"/>
        <end position="285"/>
    </location>
</feature>
<evidence type="ECO:0000313" key="9">
    <source>
        <dbReference type="EMBL" id="KRN87368.1"/>
    </source>
</evidence>
<feature type="transmembrane region" description="Helical" evidence="8">
    <location>
        <begin position="381"/>
        <end position="406"/>
    </location>
</feature>
<comment type="subcellular location">
    <subcellularLocation>
        <location evidence="1">Cell membrane</location>
        <topology evidence="1">Multi-pass membrane protein</topology>
    </subcellularLocation>
</comment>
<dbReference type="PATRIC" id="fig|89059.3.peg.1506"/>
<feature type="transmembrane region" description="Helical" evidence="8">
    <location>
        <begin position="136"/>
        <end position="154"/>
    </location>
</feature>
<feature type="transmembrane region" description="Helical" evidence="8">
    <location>
        <begin position="174"/>
        <end position="197"/>
    </location>
</feature>
<feature type="transmembrane region" description="Helical" evidence="8">
    <location>
        <begin position="297"/>
        <end position="317"/>
    </location>
</feature>
<keyword evidence="6 8" id="KW-0472">Membrane</keyword>
<evidence type="ECO:0000256" key="6">
    <source>
        <dbReference type="ARBA" id="ARBA00023136"/>
    </source>
</evidence>
<sequence length="443" mass="47045">MKLVIVAAAVVLLIFLIVKVKLNTFISLIVTSFLTALALEIPLAKIPDIITSGMGDQLGDLAIVFGLGSMIGKLVSDSGGGYRIAHTLIDNFGKKRIQIAVILASFIVGLALFFEVGLVVLLPIIFVIADELGLPLLVLAIPMAATLNVMHGFIPPHPAPTAIAGILHADLGEVILLGIIVAIPTVIVSGPVFNHFLHKWYPQVYRIQKSIPGLGKVKEFKLEETPSFVKSVITAMLPVILIGISTILKYWLPNNSFNKAVQFIGNADVAMLLSLILALFTMGIGQKIPMKQIGATLESAITQIAVMLFIIGGGGAFKQVLVEGGISNYISSLFANTNMSPIFAAWLITAILRVSLGSSTVAALTAAGLVVPMIAQTGVDPVLMVLAIGAGSIFADHVNDAGFWMIKEYFGLTLKETFLSWTTLTSVISLTGLISVYALSLFV</sequence>
<protein>
    <submittedName>
        <fullName evidence="9">Gluconate transporter</fullName>
    </submittedName>
</protein>
<dbReference type="PANTHER" id="PTHR30354:SF22">
    <property type="entry name" value="HIGH-AFFINITY GLUCONATE TRANSPORTER"/>
    <property type="match status" value="1"/>
</dbReference>
<dbReference type="Pfam" id="PF02447">
    <property type="entry name" value="GntP_permease"/>
    <property type="match status" value="1"/>
</dbReference>
<evidence type="ECO:0000256" key="4">
    <source>
        <dbReference type="ARBA" id="ARBA00022692"/>
    </source>
</evidence>
<dbReference type="EMBL" id="JQBK01000004">
    <property type="protein sequence ID" value="KRN87368.1"/>
    <property type="molecule type" value="Genomic_DNA"/>
</dbReference>
<keyword evidence="3" id="KW-1003">Cell membrane</keyword>
<feature type="transmembrane region" description="Helical" evidence="8">
    <location>
        <begin position="418"/>
        <end position="439"/>
    </location>
</feature>
<evidence type="ECO:0000256" key="1">
    <source>
        <dbReference type="ARBA" id="ARBA00004651"/>
    </source>
</evidence>
<dbReference type="STRING" id="89059.LAC1533_2314"/>
<dbReference type="PIRSF" id="PIRSF002746">
    <property type="entry name" value="Gluconate_transporter"/>
    <property type="match status" value="1"/>
</dbReference>
<proteinExistence type="inferred from homology"/>
<name>A0A0R2KD35_9LACO</name>
<dbReference type="OrthoDB" id="9787129at2"/>